<dbReference type="InterPro" id="IPR008984">
    <property type="entry name" value="SMAD_FHA_dom_sf"/>
</dbReference>
<dbReference type="PROSITE" id="PS50006">
    <property type="entry name" value="FHA_DOMAIN"/>
    <property type="match status" value="1"/>
</dbReference>
<dbReference type="EMBL" id="AP025739">
    <property type="protein sequence ID" value="BDI32276.1"/>
    <property type="molecule type" value="Genomic_DNA"/>
</dbReference>
<gene>
    <name evidence="2" type="ORF">CCAX7_43270</name>
</gene>
<proteinExistence type="predicted"/>
<feature type="region of interest" description="Disordered" evidence="1">
    <location>
        <begin position="149"/>
        <end position="218"/>
    </location>
</feature>
<protein>
    <submittedName>
        <fullName evidence="2">Uncharacterized protein</fullName>
    </submittedName>
</protein>
<dbReference type="Proteomes" id="UP000287394">
    <property type="component" value="Chromosome"/>
</dbReference>
<dbReference type="SUPFAM" id="SSF49879">
    <property type="entry name" value="SMAD/FHA domain"/>
    <property type="match status" value="1"/>
</dbReference>
<evidence type="ECO:0000313" key="2">
    <source>
        <dbReference type="EMBL" id="BDI32276.1"/>
    </source>
</evidence>
<dbReference type="AlphaFoldDB" id="A0A402CXH9"/>
<feature type="compositionally biased region" description="Basic and acidic residues" evidence="1">
    <location>
        <begin position="56"/>
        <end position="66"/>
    </location>
</feature>
<accession>A0A402CXH9</accession>
<sequence length="346" mass="38128">MGWKIRKDKPGADEATDEPDGQNPDAEATSPQLPDDSSDTEVSKQRPAFVLDLDNDAFRTDSRHTSLDTSSFGWTPTASPTNDGYQSPSFADSEPSAPSLRDQARAIREETQGLTAEILSLQNKFPTPTTPAAPQVNAQDFDLTSYLQNMQPDEPETPIEMGTSMDPSYPAAPEVDERHIYSPNTYSQPTQPSASYKEPEPSYEAPTRTPSAGGFGAPASEFSIPKVSPFIVKVDAPQPEVEQQKHSLVMKLRNLSATFPLDKEITTIGRPDSDTQNYPDIEIDLDDGVSRKHAEVRQRGNEFFLVDVGSTNGTILNGEQVREFQEIPLTHGDRIRVGERTEIVFE</sequence>
<dbReference type="Gene3D" id="2.60.200.20">
    <property type="match status" value="1"/>
</dbReference>
<dbReference type="KEGG" id="ccot:CCAX7_43270"/>
<dbReference type="SMART" id="SM00240">
    <property type="entry name" value="FHA"/>
    <property type="match status" value="1"/>
</dbReference>
<feature type="region of interest" description="Disordered" evidence="1">
    <location>
        <begin position="1"/>
        <end position="114"/>
    </location>
</feature>
<evidence type="ECO:0000313" key="3">
    <source>
        <dbReference type="Proteomes" id="UP000287394"/>
    </source>
</evidence>
<evidence type="ECO:0000256" key="1">
    <source>
        <dbReference type="SAM" id="MobiDB-lite"/>
    </source>
</evidence>
<organism evidence="2 3">
    <name type="scientific">Capsulimonas corticalis</name>
    <dbReference type="NCBI Taxonomy" id="2219043"/>
    <lineage>
        <taxon>Bacteria</taxon>
        <taxon>Bacillati</taxon>
        <taxon>Armatimonadota</taxon>
        <taxon>Armatimonadia</taxon>
        <taxon>Capsulimonadales</taxon>
        <taxon>Capsulimonadaceae</taxon>
        <taxon>Capsulimonas</taxon>
    </lineage>
</organism>
<dbReference type="Pfam" id="PF00498">
    <property type="entry name" value="FHA"/>
    <property type="match status" value="1"/>
</dbReference>
<dbReference type="OrthoDB" id="151099at2"/>
<feature type="compositionally biased region" description="Basic and acidic residues" evidence="1">
    <location>
        <begin position="102"/>
        <end position="111"/>
    </location>
</feature>
<name>A0A402CXH9_9BACT</name>
<dbReference type="PANTHER" id="PTHR23308">
    <property type="entry name" value="NUCLEAR INHIBITOR OF PROTEIN PHOSPHATASE-1"/>
    <property type="match status" value="1"/>
</dbReference>
<feature type="compositionally biased region" description="Polar residues" evidence="1">
    <location>
        <begin position="67"/>
        <end position="90"/>
    </location>
</feature>
<dbReference type="CDD" id="cd00060">
    <property type="entry name" value="FHA"/>
    <property type="match status" value="1"/>
</dbReference>
<keyword evidence="3" id="KW-1185">Reference proteome</keyword>
<feature type="compositionally biased region" description="Polar residues" evidence="1">
    <location>
        <begin position="182"/>
        <end position="194"/>
    </location>
</feature>
<dbReference type="InterPro" id="IPR000253">
    <property type="entry name" value="FHA_dom"/>
</dbReference>
<dbReference type="InterPro" id="IPR050923">
    <property type="entry name" value="Cell_Proc_Reg/RNA_Proc"/>
</dbReference>
<reference evidence="2 3" key="1">
    <citation type="journal article" date="2019" name="Int. J. Syst. Evol. Microbiol.">
        <title>Capsulimonas corticalis gen. nov., sp. nov., an aerobic capsulated bacterium, of a novel bacterial order, Capsulimonadales ord. nov., of the class Armatimonadia of the phylum Armatimonadetes.</title>
        <authorList>
            <person name="Li J."/>
            <person name="Kudo C."/>
            <person name="Tonouchi A."/>
        </authorList>
    </citation>
    <scope>NUCLEOTIDE SEQUENCE [LARGE SCALE GENOMIC DNA]</scope>
    <source>
        <strain evidence="2 3">AX-7</strain>
    </source>
</reference>
<dbReference type="RefSeq" id="WP_119322037.1">
    <property type="nucleotide sequence ID" value="NZ_AP025739.1"/>
</dbReference>